<proteinExistence type="predicted"/>
<protein>
    <submittedName>
        <fullName evidence="1">Uncharacterized protein</fullName>
    </submittedName>
</protein>
<feature type="non-terminal residue" evidence="1">
    <location>
        <position position="1"/>
    </location>
</feature>
<reference evidence="1" key="1">
    <citation type="submission" date="2020-02" db="EMBL/GenBank/DDBJ databases">
        <authorList>
            <person name="Meier V. D."/>
        </authorList>
    </citation>
    <scope>NUCLEOTIDE SEQUENCE</scope>
    <source>
        <strain evidence="1">AVDCRST_MAG33</strain>
    </source>
</reference>
<organism evidence="1">
    <name type="scientific">uncultured Thermomicrobiales bacterium</name>
    <dbReference type="NCBI Taxonomy" id="1645740"/>
    <lineage>
        <taxon>Bacteria</taxon>
        <taxon>Pseudomonadati</taxon>
        <taxon>Thermomicrobiota</taxon>
        <taxon>Thermomicrobia</taxon>
        <taxon>Thermomicrobiales</taxon>
        <taxon>environmental samples</taxon>
    </lineage>
</organism>
<evidence type="ECO:0000313" key="1">
    <source>
        <dbReference type="EMBL" id="CAA9548363.1"/>
    </source>
</evidence>
<sequence>CLRCWLQRRPAPLPGSGEGRWGRSSAGWSGCCVAAPV</sequence>
<dbReference type="EMBL" id="CADCWK010000055">
    <property type="protein sequence ID" value="CAA9548363.1"/>
    <property type="molecule type" value="Genomic_DNA"/>
</dbReference>
<accession>A0A6J4UHY5</accession>
<name>A0A6J4UHY5_9BACT</name>
<dbReference type="AlphaFoldDB" id="A0A6J4UHY5"/>
<gene>
    <name evidence="1" type="ORF">AVDCRST_MAG33-668</name>
</gene>
<feature type="non-terminal residue" evidence="1">
    <location>
        <position position="37"/>
    </location>
</feature>